<evidence type="ECO:0000256" key="3">
    <source>
        <dbReference type="ARBA" id="ARBA00022692"/>
    </source>
</evidence>
<comment type="caution">
    <text evidence="10">The sequence shown here is derived from an EMBL/GenBank/DDBJ whole genome shotgun (WGS) entry which is preliminary data.</text>
</comment>
<feature type="compositionally biased region" description="Polar residues" evidence="7">
    <location>
        <begin position="393"/>
        <end position="402"/>
    </location>
</feature>
<feature type="region of interest" description="Disordered" evidence="7">
    <location>
        <begin position="368"/>
        <end position="420"/>
    </location>
</feature>
<sequence>MAIDTSSPPPPSVMELNACVTTASHRPVKVTTFREWVVTHQIGISLTTLSMLLAIHHLYPSLSPYTTPFFQLSYYQPSQGVYIQGWDDIYFVVSSIFAFTAIRAIAIEWFIQPLAMWIGLKRKASIRLAEQGWMFLYYAFFWTFGIYLWSQSNYWMDFKAIWAEWPARGVSGSLKWYLLAQLAFWLQQIFVVNIEERRKDHYQMLTHHFITSTLLASAYIYSFYNVSNVVLSLMDAVDLLLPLAKILKYLGYELSCNIAFGALMVVWLVSRHILYPSLCWSIFKDVPAAMPYGCYSGTTAEMISTNGYPDQLTHLFYPFLDLDGPICMNRTVKWLFLSSLLSLQLLSLIWFTMVIRVAIRVLRTGNAEDSRSDAEDEDEEEEVHVPKDLPNGSPVSVSTEVSSAEYRRSNGPSSVRPRGRIDRKALLGRIGCDKPT</sequence>
<proteinExistence type="inferred from homology"/>
<keyword evidence="4 8" id="KW-1133">Transmembrane helix</keyword>
<dbReference type="EMBL" id="JBFXLS010000004">
    <property type="protein sequence ID" value="KAL2833266.1"/>
    <property type="molecule type" value="Genomic_DNA"/>
</dbReference>
<organism evidence="10 11">
    <name type="scientific">Aspergillus cavernicola</name>
    <dbReference type="NCBI Taxonomy" id="176166"/>
    <lineage>
        <taxon>Eukaryota</taxon>
        <taxon>Fungi</taxon>
        <taxon>Dikarya</taxon>
        <taxon>Ascomycota</taxon>
        <taxon>Pezizomycotina</taxon>
        <taxon>Eurotiomycetes</taxon>
        <taxon>Eurotiomycetidae</taxon>
        <taxon>Eurotiales</taxon>
        <taxon>Aspergillaceae</taxon>
        <taxon>Aspergillus</taxon>
        <taxon>Aspergillus subgen. Nidulantes</taxon>
    </lineage>
</organism>
<dbReference type="PANTHER" id="PTHR12560">
    <property type="entry name" value="LONGEVITY ASSURANCE FACTOR 1 LAG1"/>
    <property type="match status" value="1"/>
</dbReference>
<feature type="transmembrane region" description="Helical" evidence="8">
    <location>
        <begin position="89"/>
        <end position="111"/>
    </location>
</feature>
<comment type="subcellular location">
    <subcellularLocation>
        <location evidence="1">Membrane</location>
        <topology evidence="1">Multi-pass membrane protein</topology>
    </subcellularLocation>
</comment>
<keyword evidence="3 6" id="KW-0812">Transmembrane</keyword>
<evidence type="ECO:0000256" key="2">
    <source>
        <dbReference type="ARBA" id="ARBA00009808"/>
    </source>
</evidence>
<evidence type="ECO:0000256" key="4">
    <source>
        <dbReference type="ARBA" id="ARBA00022989"/>
    </source>
</evidence>
<evidence type="ECO:0000256" key="7">
    <source>
        <dbReference type="SAM" id="MobiDB-lite"/>
    </source>
</evidence>
<gene>
    <name evidence="10" type="ORF">BDW59DRAFT_77661</name>
</gene>
<feature type="transmembrane region" description="Helical" evidence="8">
    <location>
        <begin position="174"/>
        <end position="192"/>
    </location>
</feature>
<feature type="transmembrane region" description="Helical" evidence="8">
    <location>
        <begin position="249"/>
        <end position="269"/>
    </location>
</feature>
<reference evidence="10 11" key="1">
    <citation type="submission" date="2024-07" db="EMBL/GenBank/DDBJ databases">
        <title>Section-level genome sequencing and comparative genomics of Aspergillus sections Usti and Cavernicolus.</title>
        <authorList>
            <consortium name="Lawrence Berkeley National Laboratory"/>
            <person name="Nybo J.L."/>
            <person name="Vesth T.C."/>
            <person name="Theobald S."/>
            <person name="Frisvad J.C."/>
            <person name="Larsen T.O."/>
            <person name="Kjaerboelling I."/>
            <person name="Rothschild-Mancinelli K."/>
            <person name="Lyhne E.K."/>
            <person name="Kogle M.E."/>
            <person name="Barry K."/>
            <person name="Clum A."/>
            <person name="Na H."/>
            <person name="Ledsgaard L."/>
            <person name="Lin J."/>
            <person name="Lipzen A."/>
            <person name="Kuo A."/>
            <person name="Riley R."/>
            <person name="Mondo S."/>
            <person name="LaButti K."/>
            <person name="Haridas S."/>
            <person name="Pangalinan J."/>
            <person name="Salamov A.A."/>
            <person name="Simmons B.A."/>
            <person name="Magnuson J.K."/>
            <person name="Chen J."/>
            <person name="Drula E."/>
            <person name="Henrissat B."/>
            <person name="Wiebenga A."/>
            <person name="Lubbers R.J."/>
            <person name="Gomes A.C."/>
            <person name="Makela M.R."/>
            <person name="Stajich J."/>
            <person name="Grigoriev I.V."/>
            <person name="Mortensen U.H."/>
            <person name="De vries R.P."/>
            <person name="Baker S.E."/>
            <person name="Andersen M.R."/>
        </authorList>
    </citation>
    <scope>NUCLEOTIDE SEQUENCE [LARGE SCALE GENOMIC DNA]</scope>
    <source>
        <strain evidence="10 11">CBS 600.67</strain>
    </source>
</reference>
<feature type="domain" description="TLC" evidence="9">
    <location>
        <begin position="123"/>
        <end position="363"/>
    </location>
</feature>
<name>A0ABR4IZS7_9EURO</name>
<keyword evidence="11" id="KW-1185">Reference proteome</keyword>
<evidence type="ECO:0000259" key="9">
    <source>
        <dbReference type="PROSITE" id="PS50922"/>
    </source>
</evidence>
<protein>
    <submittedName>
        <fullName evidence="10">TLC domain-containing protein</fullName>
    </submittedName>
</protein>
<dbReference type="InterPro" id="IPR006634">
    <property type="entry name" value="TLC-dom"/>
</dbReference>
<comment type="similarity">
    <text evidence="2">Belongs to the sphingosine N-acyltransferase family.</text>
</comment>
<dbReference type="Pfam" id="PF03798">
    <property type="entry name" value="TRAM_LAG1_CLN8"/>
    <property type="match status" value="1"/>
</dbReference>
<accession>A0ABR4IZS7</accession>
<evidence type="ECO:0000313" key="10">
    <source>
        <dbReference type="EMBL" id="KAL2833266.1"/>
    </source>
</evidence>
<evidence type="ECO:0000256" key="8">
    <source>
        <dbReference type="SAM" id="Phobius"/>
    </source>
</evidence>
<feature type="transmembrane region" description="Helical" evidence="8">
    <location>
        <begin position="334"/>
        <end position="359"/>
    </location>
</feature>
<evidence type="ECO:0000256" key="1">
    <source>
        <dbReference type="ARBA" id="ARBA00004141"/>
    </source>
</evidence>
<evidence type="ECO:0000256" key="5">
    <source>
        <dbReference type="ARBA" id="ARBA00023136"/>
    </source>
</evidence>
<dbReference type="Proteomes" id="UP001610335">
    <property type="component" value="Unassembled WGS sequence"/>
</dbReference>
<dbReference type="InterPro" id="IPR016439">
    <property type="entry name" value="Lag1/Lac1-like"/>
</dbReference>
<dbReference type="PROSITE" id="PS50922">
    <property type="entry name" value="TLC"/>
    <property type="match status" value="1"/>
</dbReference>
<evidence type="ECO:0000256" key="6">
    <source>
        <dbReference type="PROSITE-ProRule" id="PRU00205"/>
    </source>
</evidence>
<evidence type="ECO:0000313" key="11">
    <source>
        <dbReference type="Proteomes" id="UP001610335"/>
    </source>
</evidence>
<dbReference type="PANTHER" id="PTHR12560:SF0">
    <property type="entry name" value="LD18904P"/>
    <property type="match status" value="1"/>
</dbReference>
<feature type="transmembrane region" description="Helical" evidence="8">
    <location>
        <begin position="132"/>
        <end position="150"/>
    </location>
</feature>
<feature type="transmembrane region" description="Helical" evidence="8">
    <location>
        <begin position="36"/>
        <end position="59"/>
    </location>
</feature>
<keyword evidence="5 6" id="KW-0472">Membrane</keyword>
<dbReference type="SMART" id="SM00724">
    <property type="entry name" value="TLC"/>
    <property type="match status" value="1"/>
</dbReference>
<dbReference type="PIRSF" id="PIRSF005225">
    <property type="entry name" value="LAG1_LAC1"/>
    <property type="match status" value="1"/>
</dbReference>